<organism evidence="7 8">
    <name type="scientific">Euphydryas editha</name>
    <name type="common">Edith's checkerspot</name>
    <dbReference type="NCBI Taxonomy" id="104508"/>
    <lineage>
        <taxon>Eukaryota</taxon>
        <taxon>Metazoa</taxon>
        <taxon>Ecdysozoa</taxon>
        <taxon>Arthropoda</taxon>
        <taxon>Hexapoda</taxon>
        <taxon>Insecta</taxon>
        <taxon>Pterygota</taxon>
        <taxon>Neoptera</taxon>
        <taxon>Endopterygota</taxon>
        <taxon>Lepidoptera</taxon>
        <taxon>Glossata</taxon>
        <taxon>Ditrysia</taxon>
        <taxon>Papilionoidea</taxon>
        <taxon>Nymphalidae</taxon>
        <taxon>Nymphalinae</taxon>
        <taxon>Euphydryas</taxon>
    </lineage>
</organism>
<evidence type="ECO:0000313" key="7">
    <source>
        <dbReference type="EMBL" id="CAH2105601.1"/>
    </source>
</evidence>
<name>A0AAU9V5X3_EUPED</name>
<feature type="coiled-coil region" evidence="5">
    <location>
        <begin position="123"/>
        <end position="150"/>
    </location>
</feature>
<dbReference type="InterPro" id="IPR038051">
    <property type="entry name" value="XRCC4-like_N_sf"/>
</dbReference>
<proteinExistence type="predicted"/>
<evidence type="ECO:0000256" key="3">
    <source>
        <dbReference type="ARBA" id="ARBA00023204"/>
    </source>
</evidence>
<dbReference type="CDD" id="cd22285">
    <property type="entry name" value="HD_XLF_N"/>
    <property type="match status" value="1"/>
</dbReference>
<evidence type="ECO:0000256" key="2">
    <source>
        <dbReference type="ARBA" id="ARBA00022763"/>
    </source>
</evidence>
<dbReference type="GO" id="GO:0005634">
    <property type="term" value="C:nucleus"/>
    <property type="evidence" value="ECO:0007669"/>
    <property type="project" value="UniProtKB-SubCell"/>
</dbReference>
<gene>
    <name evidence="7" type="ORF">EEDITHA_LOCUS19841</name>
</gene>
<dbReference type="Proteomes" id="UP001153954">
    <property type="component" value="Unassembled WGS sequence"/>
</dbReference>
<protein>
    <recommendedName>
        <fullName evidence="6">XLF-like N-terminal domain-containing protein</fullName>
    </recommendedName>
</protein>
<feature type="domain" description="XLF-like N-terminal" evidence="6">
    <location>
        <begin position="1"/>
        <end position="100"/>
    </location>
</feature>
<keyword evidence="2" id="KW-0227">DNA damage</keyword>
<evidence type="ECO:0000256" key="4">
    <source>
        <dbReference type="ARBA" id="ARBA00023242"/>
    </source>
</evidence>
<comment type="caution">
    <text evidence="7">The sequence shown here is derived from an EMBL/GenBank/DDBJ whole genome shotgun (WGS) entry which is preliminary data.</text>
</comment>
<evidence type="ECO:0000259" key="6">
    <source>
        <dbReference type="Pfam" id="PF09302"/>
    </source>
</evidence>
<evidence type="ECO:0000256" key="5">
    <source>
        <dbReference type="SAM" id="Coils"/>
    </source>
</evidence>
<sequence>MWKELPNLPSYFLQFMKKCRYHILITNFIKVWEVSYSEDELLNCLKESNYGLEINADELIEKGTQMLSNPNDLKTLNITQNESLLNIHMIRLYSYPLHLRIRLNEGSCELFFREVTLKLLKTIKDLRCSEEELRAVLKKKEKEIGQYKSLGGKIRYTTLPPYNDVTHMEKHSVYNNNFGEMVIPNNLLEKTVNVSRKSVMEVNIDCKEVIKQEPASQGITSNEITSNMLNEIKQETIKTELQPIIPTRTKRKKMLNL</sequence>
<keyword evidence="5" id="KW-0175">Coiled coil</keyword>
<evidence type="ECO:0000313" key="8">
    <source>
        <dbReference type="Proteomes" id="UP001153954"/>
    </source>
</evidence>
<reference evidence="7" key="1">
    <citation type="submission" date="2022-03" db="EMBL/GenBank/DDBJ databases">
        <authorList>
            <person name="Tunstrom K."/>
        </authorList>
    </citation>
    <scope>NUCLEOTIDE SEQUENCE</scope>
</reference>
<dbReference type="Gene3D" id="2.170.210.10">
    <property type="entry name" value="DNA double-strand break repair and VJ recombination XRCC4, N-terminal"/>
    <property type="match status" value="1"/>
</dbReference>
<dbReference type="Pfam" id="PF09302">
    <property type="entry name" value="XLF"/>
    <property type="match status" value="1"/>
</dbReference>
<keyword evidence="8" id="KW-1185">Reference proteome</keyword>
<comment type="subcellular location">
    <subcellularLocation>
        <location evidence="1">Nucleus</location>
    </subcellularLocation>
</comment>
<dbReference type="AlphaFoldDB" id="A0AAU9V5X3"/>
<evidence type="ECO:0000256" key="1">
    <source>
        <dbReference type="ARBA" id="ARBA00004123"/>
    </source>
</evidence>
<accession>A0AAU9V5X3</accession>
<dbReference type="InterPro" id="IPR015381">
    <property type="entry name" value="XLF-like_N"/>
</dbReference>
<dbReference type="EMBL" id="CAKOGL010000028">
    <property type="protein sequence ID" value="CAH2105601.1"/>
    <property type="molecule type" value="Genomic_DNA"/>
</dbReference>
<dbReference type="GO" id="GO:0006303">
    <property type="term" value="P:double-strand break repair via nonhomologous end joining"/>
    <property type="evidence" value="ECO:0007669"/>
    <property type="project" value="UniProtKB-ARBA"/>
</dbReference>
<keyword evidence="4" id="KW-0539">Nucleus</keyword>
<keyword evidence="3" id="KW-0234">DNA repair</keyword>